<dbReference type="PIRSF" id="PIRSF006060">
    <property type="entry name" value="AA_transporter"/>
    <property type="match status" value="1"/>
</dbReference>
<feature type="transmembrane region" description="Helical" evidence="7">
    <location>
        <begin position="158"/>
        <end position="176"/>
    </location>
</feature>
<keyword evidence="4 7" id="KW-0812">Transmembrane</keyword>
<name>A0A0R1V3X5_9LACO</name>
<evidence type="ECO:0000256" key="2">
    <source>
        <dbReference type="ARBA" id="ARBA00022448"/>
    </source>
</evidence>
<gene>
    <name evidence="8" type="ORF">FD50_GL000805</name>
</gene>
<evidence type="ECO:0000256" key="3">
    <source>
        <dbReference type="ARBA" id="ARBA00022475"/>
    </source>
</evidence>
<dbReference type="InterPro" id="IPR002293">
    <property type="entry name" value="AA/rel_permease1"/>
</dbReference>
<proteinExistence type="predicted"/>
<keyword evidence="3" id="KW-1003">Cell membrane</keyword>
<feature type="transmembrane region" description="Helical" evidence="7">
    <location>
        <begin position="511"/>
        <end position="529"/>
    </location>
</feature>
<reference evidence="8 9" key="1">
    <citation type="journal article" date="2015" name="Genome Announc.">
        <title>Expanding the biotechnology potential of lactobacilli through comparative genomics of 213 strains and associated genera.</title>
        <authorList>
            <person name="Sun Z."/>
            <person name="Harris H.M."/>
            <person name="McCann A."/>
            <person name="Guo C."/>
            <person name="Argimon S."/>
            <person name="Zhang W."/>
            <person name="Yang X."/>
            <person name="Jeffery I.B."/>
            <person name="Cooney J.C."/>
            <person name="Kagawa T.F."/>
            <person name="Liu W."/>
            <person name="Song Y."/>
            <person name="Salvetti E."/>
            <person name="Wrobel A."/>
            <person name="Rasinkangas P."/>
            <person name="Parkhill J."/>
            <person name="Rea M.C."/>
            <person name="O'Sullivan O."/>
            <person name="Ritari J."/>
            <person name="Douillard F.P."/>
            <person name="Paul Ross R."/>
            <person name="Yang R."/>
            <person name="Briner A.E."/>
            <person name="Felis G.E."/>
            <person name="de Vos W.M."/>
            <person name="Barrangou R."/>
            <person name="Klaenhammer T.R."/>
            <person name="Caufield P.W."/>
            <person name="Cui Y."/>
            <person name="Zhang H."/>
            <person name="O'Toole P.W."/>
        </authorList>
    </citation>
    <scope>NUCLEOTIDE SEQUENCE [LARGE SCALE GENOMIC DNA]</scope>
    <source>
        <strain evidence="8 9">DSM 16230</strain>
    </source>
</reference>
<evidence type="ECO:0000256" key="7">
    <source>
        <dbReference type="SAM" id="Phobius"/>
    </source>
</evidence>
<feature type="transmembrane region" description="Helical" evidence="7">
    <location>
        <begin position="366"/>
        <end position="388"/>
    </location>
</feature>
<evidence type="ECO:0000256" key="5">
    <source>
        <dbReference type="ARBA" id="ARBA00022989"/>
    </source>
</evidence>
<feature type="transmembrane region" description="Helical" evidence="7">
    <location>
        <begin position="65"/>
        <end position="84"/>
    </location>
</feature>
<evidence type="ECO:0000256" key="1">
    <source>
        <dbReference type="ARBA" id="ARBA00004651"/>
    </source>
</evidence>
<feature type="transmembrane region" description="Helical" evidence="7">
    <location>
        <begin position="439"/>
        <end position="460"/>
    </location>
</feature>
<feature type="transmembrane region" description="Helical" evidence="7">
    <location>
        <begin position="327"/>
        <end position="346"/>
    </location>
</feature>
<feature type="transmembrane region" description="Helical" evidence="7">
    <location>
        <begin position="35"/>
        <end position="53"/>
    </location>
</feature>
<evidence type="ECO:0000313" key="8">
    <source>
        <dbReference type="EMBL" id="KRL98490.1"/>
    </source>
</evidence>
<comment type="caution">
    <text evidence="8">The sequence shown here is derived from an EMBL/GenBank/DDBJ whole genome shotgun (WGS) entry which is preliminary data.</text>
</comment>
<dbReference type="PANTHER" id="PTHR42770">
    <property type="entry name" value="AMINO ACID TRANSPORTER-RELATED"/>
    <property type="match status" value="1"/>
</dbReference>
<feature type="transmembrane region" description="Helical" evidence="7">
    <location>
        <begin position="230"/>
        <end position="252"/>
    </location>
</feature>
<evidence type="ECO:0000313" key="9">
    <source>
        <dbReference type="Proteomes" id="UP000051166"/>
    </source>
</evidence>
<keyword evidence="6 7" id="KW-0472">Membrane</keyword>
<dbReference type="GO" id="GO:0022857">
    <property type="term" value="F:transmembrane transporter activity"/>
    <property type="evidence" value="ECO:0007669"/>
    <property type="project" value="InterPro"/>
</dbReference>
<comment type="subcellular location">
    <subcellularLocation>
        <location evidence="1">Cell membrane</location>
        <topology evidence="1">Multi-pass membrane protein</topology>
    </subcellularLocation>
</comment>
<dbReference type="GO" id="GO:0005886">
    <property type="term" value="C:plasma membrane"/>
    <property type="evidence" value="ECO:0007669"/>
    <property type="project" value="UniProtKB-SubCell"/>
</dbReference>
<dbReference type="PATRIC" id="fig|1423801.4.peg.818"/>
<dbReference type="EMBL" id="AZFQ01000039">
    <property type="protein sequence ID" value="KRL98490.1"/>
    <property type="molecule type" value="Genomic_DNA"/>
</dbReference>
<dbReference type="AlphaFoldDB" id="A0A0R1V3X5"/>
<dbReference type="STRING" id="1423801.FD50_GL000805"/>
<keyword evidence="2" id="KW-0813">Transport</keyword>
<feature type="transmembrane region" description="Helical" evidence="7">
    <location>
        <begin position="535"/>
        <end position="554"/>
    </location>
</feature>
<accession>A0A0R1V3X5</accession>
<feature type="transmembrane region" description="Helical" evidence="7">
    <location>
        <begin position="188"/>
        <end position="210"/>
    </location>
</feature>
<keyword evidence="9" id="KW-1185">Reference proteome</keyword>
<protein>
    <submittedName>
        <fullName evidence="8">Amino acid permease</fullName>
    </submittedName>
</protein>
<dbReference type="Proteomes" id="UP000051166">
    <property type="component" value="Unassembled WGS sequence"/>
</dbReference>
<feature type="transmembrane region" description="Helical" evidence="7">
    <location>
        <begin position="264"/>
        <end position="287"/>
    </location>
</feature>
<evidence type="ECO:0000256" key="6">
    <source>
        <dbReference type="ARBA" id="ARBA00023136"/>
    </source>
</evidence>
<evidence type="ECO:0000256" key="4">
    <source>
        <dbReference type="ARBA" id="ARBA00022692"/>
    </source>
</evidence>
<feature type="transmembrane region" description="Helical" evidence="7">
    <location>
        <begin position="475"/>
        <end position="495"/>
    </location>
</feature>
<dbReference type="PANTHER" id="PTHR42770:SF15">
    <property type="entry name" value="GLUTAMATE_GAMMA-AMINOBUTYRATE ANTIPORTER-RELATED"/>
    <property type="match status" value="1"/>
</dbReference>
<organism evidence="8 9">
    <name type="scientific">Liquorilactobacillus satsumensis DSM 16230 = JCM 12392</name>
    <dbReference type="NCBI Taxonomy" id="1423801"/>
    <lineage>
        <taxon>Bacteria</taxon>
        <taxon>Bacillati</taxon>
        <taxon>Bacillota</taxon>
        <taxon>Bacilli</taxon>
        <taxon>Lactobacillales</taxon>
        <taxon>Lactobacillaceae</taxon>
        <taxon>Liquorilactobacillus</taxon>
    </lineage>
</organism>
<dbReference type="InterPro" id="IPR050367">
    <property type="entry name" value="APC_superfamily"/>
</dbReference>
<dbReference type="OrthoDB" id="92719at2"/>
<dbReference type="Pfam" id="PF13520">
    <property type="entry name" value="AA_permease_2"/>
    <property type="match status" value="1"/>
</dbReference>
<dbReference type="Gene3D" id="1.20.1740.10">
    <property type="entry name" value="Amino acid/polyamine transporter I"/>
    <property type="match status" value="1"/>
</dbReference>
<keyword evidence="5 7" id="KW-1133">Transmembrane helix</keyword>
<sequence length="564" mass="63501">MCYAKRVDFTFTYWLAELWRRELETGELGEKHSKYFISWPVLALMSFVTVIGFDDLIYNFKNQGMGVITSWVLMLFLYVIPYSLMVGQLGSIFSKEGGGLSSWIRGTNGEFLGYFTAWTYWAASIPYVVDTANSVVVGLGWALNGNNKFQETMSNSHFAFWTLLVFVFFVVIQSRFKHSLELLSSLGGIAMFGMTVLFVMMALGSLAVGGKIATQPFNLGAIIPKFDLKYLTTLGLLIYAVNGCELIAPFVTKMKHPQREFPKSMIMLVVMTAFLTIFGSFSLGIFFNAHHLPYDLKMNGSYYAFQALGRQYHVGNLFMYLFAWTEVIYLAALLAVLLDAMTRMLISDTGEKFMPRFLRRTNHAGLPINGYLLTCLLSGFILFLGVFLPNMNDIFNWLLNLNGIISPGVTCWIFYAFMRVRKNSAVYPAAYVFIKNDRLAWWIGLWALTVTAVATVFGIAPQDVPAFSKLWWHELLINLIAIGVLIGLGMLLPLITKREKRDGEAFSRSQWIGMTVIVLTTLIAMLYIGGSQFSGKGFLLTGVAAVSLSLLFRCTRKKTKKSRN</sequence>
<feature type="transmembrane region" description="Helical" evidence="7">
    <location>
        <begin position="394"/>
        <end position="418"/>
    </location>
</feature>